<sequence>MQNKFKQDDPKKPRTPVVTVTESEPEEEVINEEIPEAIIETPVEDMSIEDSEDETIEEELPKDVPKMPKTGELSPVIYYGTGLLFLLMGIELGFKRKE</sequence>
<keyword evidence="2" id="KW-0812">Transmembrane</keyword>
<organism evidence="3 4">
    <name type="scientific">Tissierella simiarum</name>
    <dbReference type="NCBI Taxonomy" id="2841534"/>
    <lineage>
        <taxon>Bacteria</taxon>
        <taxon>Bacillati</taxon>
        <taxon>Bacillota</taxon>
        <taxon>Tissierellia</taxon>
        <taxon>Tissierellales</taxon>
        <taxon>Tissierellaceae</taxon>
        <taxon>Tissierella</taxon>
    </lineage>
</organism>
<reference evidence="3 4" key="1">
    <citation type="submission" date="2021-06" db="EMBL/GenBank/DDBJ databases">
        <authorList>
            <person name="Sun Q."/>
            <person name="Li D."/>
        </authorList>
    </citation>
    <scope>NUCLEOTIDE SEQUENCE [LARGE SCALE GENOMIC DNA]</scope>
    <source>
        <strain evidence="3 4">MSJ-40</strain>
    </source>
</reference>
<feature type="region of interest" description="Disordered" evidence="1">
    <location>
        <begin position="1"/>
        <end position="29"/>
    </location>
</feature>
<evidence type="ECO:0000313" key="4">
    <source>
        <dbReference type="Proteomes" id="UP000749471"/>
    </source>
</evidence>
<dbReference type="EMBL" id="JAHLPM010000009">
    <property type="protein sequence ID" value="MBU5438690.1"/>
    <property type="molecule type" value="Genomic_DNA"/>
</dbReference>
<feature type="compositionally biased region" description="Acidic residues" evidence="1">
    <location>
        <begin position="42"/>
        <end position="58"/>
    </location>
</feature>
<evidence type="ECO:0000256" key="2">
    <source>
        <dbReference type="SAM" id="Phobius"/>
    </source>
</evidence>
<evidence type="ECO:0000256" key="1">
    <source>
        <dbReference type="SAM" id="MobiDB-lite"/>
    </source>
</evidence>
<evidence type="ECO:0008006" key="5">
    <source>
        <dbReference type="Google" id="ProtNLM"/>
    </source>
</evidence>
<accession>A0ABS6E6Z8</accession>
<feature type="transmembrane region" description="Helical" evidence="2">
    <location>
        <begin position="76"/>
        <end position="94"/>
    </location>
</feature>
<dbReference type="Proteomes" id="UP000749471">
    <property type="component" value="Unassembled WGS sequence"/>
</dbReference>
<comment type="caution">
    <text evidence="3">The sequence shown here is derived from an EMBL/GenBank/DDBJ whole genome shotgun (WGS) entry which is preliminary data.</text>
</comment>
<keyword evidence="2" id="KW-1133">Transmembrane helix</keyword>
<gene>
    <name evidence="3" type="ORF">KQI42_11750</name>
</gene>
<proteinExistence type="predicted"/>
<keyword evidence="4" id="KW-1185">Reference proteome</keyword>
<keyword evidence="2" id="KW-0472">Membrane</keyword>
<protein>
    <recommendedName>
        <fullName evidence="5">Gram-positive cocci surface proteins LPxTG domain-containing protein</fullName>
    </recommendedName>
</protein>
<dbReference type="RefSeq" id="WP_216519980.1">
    <property type="nucleotide sequence ID" value="NZ_JAHLPM010000009.1"/>
</dbReference>
<feature type="compositionally biased region" description="Basic and acidic residues" evidence="1">
    <location>
        <begin position="1"/>
        <end position="12"/>
    </location>
</feature>
<name>A0ABS6E6Z8_9FIRM</name>
<feature type="region of interest" description="Disordered" evidence="1">
    <location>
        <begin position="42"/>
        <end position="68"/>
    </location>
</feature>
<evidence type="ECO:0000313" key="3">
    <source>
        <dbReference type="EMBL" id="MBU5438690.1"/>
    </source>
</evidence>